<dbReference type="Gene3D" id="1.25.10.10">
    <property type="entry name" value="Leucine-rich Repeat Variant"/>
    <property type="match status" value="1"/>
</dbReference>
<evidence type="ECO:0000259" key="2">
    <source>
        <dbReference type="Pfam" id="PF13251"/>
    </source>
</evidence>
<protein>
    <recommendedName>
        <fullName evidence="2">DUF4042 domain-containing protein</fullName>
    </recommendedName>
</protein>
<reference evidence="3" key="1">
    <citation type="submission" date="2023-03" db="EMBL/GenBank/DDBJ databases">
        <title>Mating type loci evolution in Malassezia.</title>
        <authorList>
            <person name="Coelho M.A."/>
        </authorList>
    </citation>
    <scope>NUCLEOTIDE SEQUENCE</scope>
    <source>
        <strain evidence="3">CBS 14135</strain>
    </source>
</reference>
<dbReference type="PANTHER" id="PTHR13366:SF0">
    <property type="entry name" value="HEAT REPEAT-CONTAINING PROTEIN 6"/>
    <property type="match status" value="1"/>
</dbReference>
<keyword evidence="4" id="KW-1185">Reference proteome</keyword>
<feature type="domain" description="DUF4042" evidence="2">
    <location>
        <begin position="135"/>
        <end position="279"/>
    </location>
</feature>
<dbReference type="InterPro" id="IPR025283">
    <property type="entry name" value="DUF4042"/>
</dbReference>
<evidence type="ECO:0000313" key="3">
    <source>
        <dbReference type="EMBL" id="WFC97259.1"/>
    </source>
</evidence>
<name>A0AAF0IQD8_9BASI</name>
<accession>A0AAF0IQD8</accession>
<dbReference type="InterPro" id="IPR016024">
    <property type="entry name" value="ARM-type_fold"/>
</dbReference>
<proteinExistence type="predicted"/>
<organism evidence="3 4">
    <name type="scientific">Malassezia brasiliensis</name>
    <dbReference type="NCBI Taxonomy" id="1821822"/>
    <lineage>
        <taxon>Eukaryota</taxon>
        <taxon>Fungi</taxon>
        <taxon>Dikarya</taxon>
        <taxon>Basidiomycota</taxon>
        <taxon>Ustilaginomycotina</taxon>
        <taxon>Malasseziomycetes</taxon>
        <taxon>Malasseziales</taxon>
        <taxon>Malasseziaceae</taxon>
        <taxon>Malassezia</taxon>
    </lineage>
</organism>
<dbReference type="AlphaFoldDB" id="A0AAF0IQD8"/>
<sequence>MRPADAAPRAHGSGATHGAGAPRGTGAPHDTEARVRHMLTHGAAPDAVARLVADAAGADGLAAAQHTLLASAAQCAKEARTSAGAERADRDARALLVVHSVVCGRHEALTPAAVAPAVSVVVDGLASEQVPVVRRALACVAVLAQRNAKDLVAYWPALLAPESPALTACLAGAARADAAHALGALFTHGQGFWAMARDSARPHTAFETHSERLARMLDDVRMRLARLLCARDGGGDVVPLLRLVGVLLDTTGRVPLHTSHTAVLWAPVAQCAAHRSCDTRLAAYDALAGMQPAADTYAAAATRAATDLLDLLDARGAPPDTAAHAWRLLARFVARTDAPVPAPLLPRLSRDVGGAPVAVRRGAVEMLAALARRLRRDAAPAVRAQLPALVARAAHDPAADVRVAVGALWAEAELGAAPAPAALLAPLHALLRDADASVRAAAVRAVGARMEQAARDGAEAAALVACLPPDAVRRAVAAPPAGLVHDAEANVRVCAAWALANYAAVLAHAPPAAEDGTALLAAALPLPRDEREAAHAVRTLGALLGLGVRARWWDAAPRRALYVRGVDAACAALGAGRAPKLRWNAVAALARALPAPAGAAADAAAARGVDALVGALGDRTFKVQRMAAQALAGVLAERPGAALSAARHAALCAAVDAAQASLAARVQSASFGEVQMHAAACAEALARLRAWAHAAPGAT</sequence>
<evidence type="ECO:0000256" key="1">
    <source>
        <dbReference type="SAM" id="MobiDB-lite"/>
    </source>
</evidence>
<dbReference type="SUPFAM" id="SSF48371">
    <property type="entry name" value="ARM repeat"/>
    <property type="match status" value="1"/>
</dbReference>
<dbReference type="Proteomes" id="UP001216638">
    <property type="component" value="Chromosome 7"/>
</dbReference>
<evidence type="ECO:0000313" key="4">
    <source>
        <dbReference type="Proteomes" id="UP001216638"/>
    </source>
</evidence>
<dbReference type="PANTHER" id="PTHR13366">
    <property type="entry name" value="MALARIA ANTIGEN-RELATED"/>
    <property type="match status" value="1"/>
</dbReference>
<gene>
    <name evidence="3" type="ORF">MBRA1_003926</name>
</gene>
<dbReference type="Pfam" id="PF13251">
    <property type="entry name" value="DUF4042"/>
    <property type="match status" value="1"/>
</dbReference>
<dbReference type="InterPro" id="IPR011989">
    <property type="entry name" value="ARM-like"/>
</dbReference>
<dbReference type="EMBL" id="CP119957">
    <property type="protein sequence ID" value="WFC97259.1"/>
    <property type="molecule type" value="Genomic_DNA"/>
</dbReference>
<dbReference type="InterPro" id="IPR052107">
    <property type="entry name" value="HEAT6"/>
</dbReference>
<feature type="region of interest" description="Disordered" evidence="1">
    <location>
        <begin position="1"/>
        <end position="29"/>
    </location>
</feature>